<accession>A0ACA9YEQ7</accession>
<evidence type="ECO:0000313" key="1">
    <source>
        <dbReference type="EMBL" id="CAH6723578.1"/>
    </source>
</evidence>
<gene>
    <name evidence="1" type="ORF">CLIB1444_16S01992</name>
</gene>
<proteinExistence type="predicted"/>
<organism evidence="1 2">
    <name type="scientific">[Candida] jaroonii</name>
    <dbReference type="NCBI Taxonomy" id="467808"/>
    <lineage>
        <taxon>Eukaryota</taxon>
        <taxon>Fungi</taxon>
        <taxon>Dikarya</taxon>
        <taxon>Ascomycota</taxon>
        <taxon>Saccharomycotina</taxon>
        <taxon>Pichiomycetes</taxon>
        <taxon>Debaryomycetaceae</taxon>
        <taxon>Yamadazyma</taxon>
    </lineage>
</organism>
<evidence type="ECO:0000313" key="2">
    <source>
        <dbReference type="Proteomes" id="UP001152531"/>
    </source>
</evidence>
<dbReference type="Proteomes" id="UP001152531">
    <property type="component" value="Unassembled WGS sequence"/>
</dbReference>
<comment type="caution">
    <text evidence="1">The sequence shown here is derived from an EMBL/GenBank/DDBJ whole genome shotgun (WGS) entry which is preliminary data.</text>
</comment>
<sequence>MSDTLFEAREDIDGVRCTWNTLPRSKLQHERNIIPMATMYTPLNNKNEEEIPRSDQMILCRQCQSFINPYVVKTHDIWMCSYCGFSNRLELDPSGNLPIGAQYSTVEYSTGKFSNLPPIFLYVIDTCFEVEDLEDAYASLKESLVVSLSLLPENALVGVISYGKNVQIHNLTSTSSINHTFNGAKEYNLDQFKKALGLLDGTVRNQGKSGDITDIFGKLGKQFLQPVSIVEYEVTNIFETLVTNTFPRLNRKERPYRATGCAINIASLFLTSLLGNFGATGGHILTFVGGACTYGPGKIVGNQLREPLRSHHDIETSRQSTFAKNMKLPQSTNFTVDYSLVLKAKTFYKSITQYLLKLGISCSYFIGSYDQVGLYEMDEVCRKSGGIIIMSDSFNTSIFKQSFMKFFQKNPQTGYLDFALNATLEVKVQSDLKVQGLIGNAIGLPVNQKNTNLVSQKPPKGEGKTNSWKLCHINPQSTFAIYFEKMDSSISTTTTLIQYITHYQHASGEFILRVSTVPINIVPDNEIARLEMEFDQEAAVVSIARDAIYRLENENINHVEIVKEIDKNTIDFCKRFAQYTKGVVSSFMLSSKFAFLPHFVFHLRRSPFINVFNNSPDESSFIRHVLMHEDSNNSLVMIQPTLLSYDIDKFGAQDEEGNTNNEPEPVLLDSVSLTKNGILLLDTFFQILIYHGEQVASWRKAGYHEMEGYEHFKEFLEAPKKEALSILMDRFPLPRFIDCDEGGSQARFLMAKLNPSSSYSTNPNIFYGNQLDVLTDDLSMQSFMDHIQRVVTAK</sequence>
<keyword evidence="2" id="KW-1185">Reference proteome</keyword>
<protein>
    <submittedName>
        <fullName evidence="1">Protein transport protein Sec23p</fullName>
    </submittedName>
</protein>
<name>A0ACA9YEQ7_9ASCO</name>
<dbReference type="EMBL" id="CALSDN010000016">
    <property type="protein sequence ID" value="CAH6723578.1"/>
    <property type="molecule type" value="Genomic_DNA"/>
</dbReference>
<reference evidence="1" key="1">
    <citation type="submission" date="2022-06" db="EMBL/GenBank/DDBJ databases">
        <authorList>
            <person name="Legras J.-L."/>
            <person name="Devillers H."/>
            <person name="Grondin C."/>
        </authorList>
    </citation>
    <scope>NUCLEOTIDE SEQUENCE</scope>
    <source>
        <strain evidence="1">CLIB 1444</strain>
    </source>
</reference>